<dbReference type="InterPro" id="IPR004027">
    <property type="entry name" value="SEC_C_motif"/>
</dbReference>
<dbReference type="InterPro" id="IPR048469">
    <property type="entry name" value="YchJ-like_M"/>
</dbReference>
<dbReference type="AlphaFoldDB" id="A0A6L5XNK5"/>
<dbReference type="PANTHER" id="PTHR33747">
    <property type="entry name" value="UPF0225 PROTEIN SCO1677"/>
    <property type="match status" value="1"/>
</dbReference>
<dbReference type="RefSeq" id="WP_154512397.1">
    <property type="nucleotide sequence ID" value="NZ_JAXELC010000043.1"/>
</dbReference>
<sequence length="170" mass="18982">MSKLCPCGSGLSFADCCGPYIDGAAWPADAETLMRSRYAAYALGRYAWLVESTHPDFREGLSAEKLAEQGKDVHWLRLEMGRCENDAPVGENGELYDTVEFRAFYELDGIPRQLGEKSFFRRKDDKMYYVDGVALRPAAYRRPEPKVGRNDPCPCGSGKKYKKCCGAAAE</sequence>
<proteinExistence type="predicted"/>
<comment type="caution">
    <text evidence="2">The sequence shown here is derived from an EMBL/GenBank/DDBJ whole genome shotgun (WGS) entry which is preliminary data.</text>
</comment>
<name>A0A6L5XNK5_9BACT</name>
<dbReference type="PANTHER" id="PTHR33747:SF1">
    <property type="entry name" value="ADENYLATE CYCLASE-ASSOCIATED CAP C-TERMINAL DOMAIN-CONTAINING PROTEIN"/>
    <property type="match status" value="1"/>
</dbReference>
<evidence type="ECO:0000313" key="3">
    <source>
        <dbReference type="Proteomes" id="UP000477488"/>
    </source>
</evidence>
<keyword evidence="3" id="KW-1185">Reference proteome</keyword>
<evidence type="ECO:0000313" key="2">
    <source>
        <dbReference type="EMBL" id="MSS28726.1"/>
    </source>
</evidence>
<dbReference type="SUPFAM" id="SSF54427">
    <property type="entry name" value="NTF2-like"/>
    <property type="match status" value="1"/>
</dbReference>
<dbReference type="SUPFAM" id="SSF103642">
    <property type="entry name" value="Sec-C motif"/>
    <property type="match status" value="1"/>
</dbReference>
<dbReference type="InterPro" id="IPR032710">
    <property type="entry name" value="NTF2-like_dom_sf"/>
</dbReference>
<evidence type="ECO:0000259" key="1">
    <source>
        <dbReference type="Pfam" id="PF17775"/>
    </source>
</evidence>
<reference evidence="2 3" key="1">
    <citation type="submission" date="2019-09" db="EMBL/GenBank/DDBJ databases">
        <title>In-depth cultivation of the pig gut microbiome towards novel bacterial diversity and tailored functional studies.</title>
        <authorList>
            <person name="Wylensek D."/>
            <person name="Hitch T.C.A."/>
            <person name="Clavel T."/>
        </authorList>
    </citation>
    <scope>NUCLEOTIDE SEQUENCE [LARGE SCALE GENOMIC DNA]</scope>
    <source>
        <strain evidence="2 3">PG-178-WT-4</strain>
    </source>
</reference>
<dbReference type="Proteomes" id="UP000477488">
    <property type="component" value="Unassembled WGS sequence"/>
</dbReference>
<organism evidence="2 3">
    <name type="scientific">Desulfovibrio porci</name>
    <dbReference type="NCBI Taxonomy" id="2605782"/>
    <lineage>
        <taxon>Bacteria</taxon>
        <taxon>Pseudomonadati</taxon>
        <taxon>Thermodesulfobacteriota</taxon>
        <taxon>Desulfovibrionia</taxon>
        <taxon>Desulfovibrionales</taxon>
        <taxon>Desulfovibrionaceae</taxon>
        <taxon>Desulfovibrio</taxon>
    </lineage>
</organism>
<dbReference type="Pfam" id="PF02810">
    <property type="entry name" value="SEC-C"/>
    <property type="match status" value="2"/>
</dbReference>
<feature type="domain" description="YchJ-like middle NTF2-like" evidence="1">
    <location>
        <begin position="29"/>
        <end position="132"/>
    </location>
</feature>
<accession>A0A6L5XNK5</accession>
<dbReference type="EMBL" id="VUMH01000013">
    <property type="protein sequence ID" value="MSS28726.1"/>
    <property type="molecule type" value="Genomic_DNA"/>
</dbReference>
<protein>
    <submittedName>
        <fullName evidence="2">YchJ family protein</fullName>
    </submittedName>
</protein>
<dbReference type="Gene3D" id="3.10.450.50">
    <property type="match status" value="1"/>
</dbReference>
<dbReference type="Pfam" id="PF17775">
    <property type="entry name" value="YchJ_M-like"/>
    <property type="match status" value="1"/>
</dbReference>
<gene>
    <name evidence="2" type="ORF">FYJ44_11940</name>
</gene>